<protein>
    <submittedName>
        <fullName evidence="1">Uncharacterized protein</fullName>
    </submittedName>
</protein>
<dbReference type="Proteomes" id="UP000473574">
    <property type="component" value="Unassembled WGS sequence"/>
</dbReference>
<comment type="caution">
    <text evidence="1">The sequence shown here is derived from an EMBL/GenBank/DDBJ whole genome shotgun (WGS) entry which is preliminary data.</text>
</comment>
<organism evidence="1 2">
    <name type="scientific">Adonisia turfae CCMR0082</name>
    <dbReference type="NCBI Taxonomy" id="2304604"/>
    <lineage>
        <taxon>Bacteria</taxon>
        <taxon>Bacillati</taxon>
        <taxon>Cyanobacteriota</taxon>
        <taxon>Adonisia</taxon>
        <taxon>Adonisia turfae</taxon>
    </lineage>
</organism>
<dbReference type="EMBL" id="QZCE01000002">
    <property type="protein sequence ID" value="NEZ65086.1"/>
    <property type="molecule type" value="Genomic_DNA"/>
</dbReference>
<gene>
    <name evidence="1" type="ORF">D0962_20295</name>
</gene>
<accession>A0A6M0S9Z7</accession>
<evidence type="ECO:0000313" key="2">
    <source>
        <dbReference type="Proteomes" id="UP000473574"/>
    </source>
</evidence>
<sequence>MKLHFDWVQANTTNQPLPSFIAAHSQSVDETEIEVSLTINFSGEQAMKVPAGERLGFPNGEVTFGIKRGRLQLDLEACKMLLETINLSPNFRVSIEMEHQVEKEFGASLGANGGGNIQGKNKAAQKMTIETAQVKLTGSEENPGWIFQAQGNQPILEGILSQALLGILQRSSSPCKVEAAFVVRGEDIHITWGNVLLTKNIHRNKSAVIERALALGYIKPKIESEPLSKVSWNYA</sequence>
<evidence type="ECO:0000313" key="1">
    <source>
        <dbReference type="EMBL" id="NEZ65086.1"/>
    </source>
</evidence>
<dbReference type="AlphaFoldDB" id="A0A6M0S9Z7"/>
<name>A0A6M0S9Z7_9CYAN</name>
<proteinExistence type="predicted"/>
<reference evidence="1 2" key="1">
    <citation type="journal article" date="2020" name="Microb. Ecol.">
        <title>Ecogenomics of the Marine Benthic Filamentous Cyanobacterium Adonisia.</title>
        <authorList>
            <person name="Walter J.M."/>
            <person name="Coutinho F.H."/>
            <person name="Leomil L."/>
            <person name="Hargreaves P.I."/>
            <person name="Campeao M.E."/>
            <person name="Vieira V.V."/>
            <person name="Silva B.S."/>
            <person name="Fistarol G.O."/>
            <person name="Salomon P.S."/>
            <person name="Sawabe T."/>
            <person name="Mino S."/>
            <person name="Hosokawa M."/>
            <person name="Miyashita H."/>
            <person name="Maruyama F."/>
            <person name="van Verk M.C."/>
            <person name="Dutilh B.E."/>
            <person name="Thompson C.C."/>
            <person name="Thompson F.L."/>
        </authorList>
    </citation>
    <scope>NUCLEOTIDE SEQUENCE [LARGE SCALE GENOMIC DNA]</scope>
    <source>
        <strain evidence="1 2">CCMR0082</strain>
    </source>
</reference>